<evidence type="ECO:0000313" key="3">
    <source>
        <dbReference type="Proteomes" id="UP000233837"/>
    </source>
</evidence>
<organism evidence="2 3">
    <name type="scientific">Dendrobium catenatum</name>
    <dbReference type="NCBI Taxonomy" id="906689"/>
    <lineage>
        <taxon>Eukaryota</taxon>
        <taxon>Viridiplantae</taxon>
        <taxon>Streptophyta</taxon>
        <taxon>Embryophyta</taxon>
        <taxon>Tracheophyta</taxon>
        <taxon>Spermatophyta</taxon>
        <taxon>Magnoliopsida</taxon>
        <taxon>Liliopsida</taxon>
        <taxon>Asparagales</taxon>
        <taxon>Orchidaceae</taxon>
        <taxon>Epidendroideae</taxon>
        <taxon>Malaxideae</taxon>
        <taxon>Dendrobiinae</taxon>
        <taxon>Dendrobium</taxon>
    </lineage>
</organism>
<name>A0A2I0X317_9ASPA</name>
<sequence length="125" mass="13458">MWIGRERAGGQELEFRLWFGVESEVGVGSERGIGKRKSGPAIGWGSSRASSSEKCRVGRELWERMGGVWSIFNDAFGLSIEASRRFQAEIPGRDASPAASAGFRAGFANLDGFSTDTRIPTGISA</sequence>
<protein>
    <submittedName>
        <fullName evidence="2">Uncharacterized protein</fullName>
    </submittedName>
</protein>
<proteinExistence type="predicted"/>
<evidence type="ECO:0000313" key="2">
    <source>
        <dbReference type="EMBL" id="PKU82296.1"/>
    </source>
</evidence>
<reference evidence="2 3" key="1">
    <citation type="journal article" date="2016" name="Sci. Rep.">
        <title>The Dendrobium catenatum Lindl. genome sequence provides insights into polysaccharide synthase, floral development and adaptive evolution.</title>
        <authorList>
            <person name="Zhang G.Q."/>
            <person name="Xu Q."/>
            <person name="Bian C."/>
            <person name="Tsai W.C."/>
            <person name="Yeh C.M."/>
            <person name="Liu K.W."/>
            <person name="Yoshida K."/>
            <person name="Zhang L.S."/>
            <person name="Chang S.B."/>
            <person name="Chen F."/>
            <person name="Shi Y."/>
            <person name="Su Y.Y."/>
            <person name="Zhang Y.Q."/>
            <person name="Chen L.J."/>
            <person name="Yin Y."/>
            <person name="Lin M."/>
            <person name="Huang H."/>
            <person name="Deng H."/>
            <person name="Wang Z.W."/>
            <person name="Zhu S.L."/>
            <person name="Zhao X."/>
            <person name="Deng C."/>
            <person name="Niu S.C."/>
            <person name="Huang J."/>
            <person name="Wang M."/>
            <person name="Liu G.H."/>
            <person name="Yang H.J."/>
            <person name="Xiao X.J."/>
            <person name="Hsiao Y.Y."/>
            <person name="Wu W.L."/>
            <person name="Chen Y.Y."/>
            <person name="Mitsuda N."/>
            <person name="Ohme-Takagi M."/>
            <person name="Luo Y.B."/>
            <person name="Van de Peer Y."/>
            <person name="Liu Z.J."/>
        </authorList>
    </citation>
    <scope>NUCLEOTIDE SEQUENCE [LARGE SCALE GENOMIC DNA]</scope>
    <source>
        <tissue evidence="2">The whole plant</tissue>
    </source>
</reference>
<accession>A0A2I0X317</accession>
<dbReference type="EMBL" id="KZ502194">
    <property type="protein sequence ID" value="PKU82296.1"/>
    <property type="molecule type" value="Genomic_DNA"/>
</dbReference>
<feature type="region of interest" description="Disordered" evidence="1">
    <location>
        <begin position="30"/>
        <end position="49"/>
    </location>
</feature>
<dbReference type="Proteomes" id="UP000233837">
    <property type="component" value="Unassembled WGS sequence"/>
</dbReference>
<evidence type="ECO:0000256" key="1">
    <source>
        <dbReference type="SAM" id="MobiDB-lite"/>
    </source>
</evidence>
<dbReference type="AlphaFoldDB" id="A0A2I0X317"/>
<gene>
    <name evidence="2" type="ORF">MA16_Dca024598</name>
</gene>
<keyword evidence="3" id="KW-1185">Reference proteome</keyword>
<reference evidence="2 3" key="2">
    <citation type="journal article" date="2017" name="Nature">
        <title>The Apostasia genome and the evolution of orchids.</title>
        <authorList>
            <person name="Zhang G.Q."/>
            <person name="Liu K.W."/>
            <person name="Li Z."/>
            <person name="Lohaus R."/>
            <person name="Hsiao Y.Y."/>
            <person name="Niu S.C."/>
            <person name="Wang J.Y."/>
            <person name="Lin Y.C."/>
            <person name="Xu Q."/>
            <person name="Chen L.J."/>
            <person name="Yoshida K."/>
            <person name="Fujiwara S."/>
            <person name="Wang Z.W."/>
            <person name="Zhang Y.Q."/>
            <person name="Mitsuda N."/>
            <person name="Wang M."/>
            <person name="Liu G.H."/>
            <person name="Pecoraro L."/>
            <person name="Huang H.X."/>
            <person name="Xiao X.J."/>
            <person name="Lin M."/>
            <person name="Wu X.Y."/>
            <person name="Wu W.L."/>
            <person name="Chen Y.Y."/>
            <person name="Chang S.B."/>
            <person name="Sakamoto S."/>
            <person name="Ohme-Takagi M."/>
            <person name="Yagi M."/>
            <person name="Zeng S.J."/>
            <person name="Shen C.Y."/>
            <person name="Yeh C.M."/>
            <person name="Luo Y.B."/>
            <person name="Tsai W.C."/>
            <person name="Van de Peer Y."/>
            <person name="Liu Z.J."/>
        </authorList>
    </citation>
    <scope>NUCLEOTIDE SEQUENCE [LARGE SCALE GENOMIC DNA]</scope>
    <source>
        <tissue evidence="2">The whole plant</tissue>
    </source>
</reference>